<reference evidence="2" key="1">
    <citation type="submission" date="2016-10" db="EMBL/GenBank/DDBJ databases">
        <authorList>
            <person name="Varghese N."/>
            <person name="Submissions S."/>
        </authorList>
    </citation>
    <scope>NUCLEOTIDE SEQUENCE [LARGE SCALE GENOMIC DNA]</scope>
    <source>
        <strain evidence="2">DSM 22619</strain>
    </source>
</reference>
<organism evidence="1 2">
    <name type="scientific">Parafannyhessea umbonata</name>
    <dbReference type="NCBI Taxonomy" id="604330"/>
    <lineage>
        <taxon>Bacteria</taxon>
        <taxon>Bacillati</taxon>
        <taxon>Actinomycetota</taxon>
        <taxon>Coriobacteriia</taxon>
        <taxon>Coriobacteriales</taxon>
        <taxon>Atopobiaceae</taxon>
        <taxon>Parafannyhessea</taxon>
    </lineage>
</organism>
<dbReference type="Proteomes" id="UP000198528">
    <property type="component" value="Unassembled WGS sequence"/>
</dbReference>
<protein>
    <submittedName>
        <fullName evidence="1">Uncharacterized protein</fullName>
    </submittedName>
</protein>
<dbReference type="AlphaFoldDB" id="A0A1G6ML68"/>
<evidence type="ECO:0000313" key="2">
    <source>
        <dbReference type="Proteomes" id="UP000198528"/>
    </source>
</evidence>
<name>A0A1G6ML68_9ACTN</name>
<sequence>MLKRGPSGVEPTQYGAMPADYVESIVDLADKADDFHIHSGTSFDLMDGAVRGQYDFMLECELQLHADMNVLEPPEPSGMPLPLASA</sequence>
<evidence type="ECO:0000313" key="1">
    <source>
        <dbReference type="EMBL" id="SDC56368.1"/>
    </source>
</evidence>
<gene>
    <name evidence="1" type="ORF">SAMN04487824_1237</name>
</gene>
<proteinExistence type="predicted"/>
<keyword evidence="2" id="KW-1185">Reference proteome</keyword>
<accession>A0A1G6ML68</accession>
<dbReference type="EMBL" id="FMZL01000023">
    <property type="protein sequence ID" value="SDC56368.1"/>
    <property type="molecule type" value="Genomic_DNA"/>
</dbReference>